<comment type="caution">
    <text evidence="9">The sequence shown here is derived from an EMBL/GenBank/DDBJ whole genome shotgun (WGS) entry which is preliminary data.</text>
</comment>
<feature type="coiled-coil region" evidence="5">
    <location>
        <begin position="331"/>
        <end position="361"/>
    </location>
</feature>
<dbReference type="PANTHER" id="PTHR45339">
    <property type="entry name" value="HYBRID SIGNAL TRANSDUCTION HISTIDINE KINASE J"/>
    <property type="match status" value="1"/>
</dbReference>
<dbReference type="PROSITE" id="PS50109">
    <property type="entry name" value="HIS_KIN"/>
    <property type="match status" value="1"/>
</dbReference>
<evidence type="ECO:0000259" key="7">
    <source>
        <dbReference type="PROSITE" id="PS50109"/>
    </source>
</evidence>
<name>A0ABS6S0H4_9BACT</name>
<dbReference type="Proteomes" id="UP001196980">
    <property type="component" value="Unassembled WGS sequence"/>
</dbReference>
<dbReference type="CDD" id="cd17546">
    <property type="entry name" value="REC_hyHK_CKI1_RcsC-like"/>
    <property type="match status" value="1"/>
</dbReference>
<evidence type="ECO:0000313" key="9">
    <source>
        <dbReference type="EMBL" id="MBV6342311.1"/>
    </source>
</evidence>
<evidence type="ECO:0000256" key="4">
    <source>
        <dbReference type="PROSITE-ProRule" id="PRU00169"/>
    </source>
</evidence>
<dbReference type="SMART" id="SM00388">
    <property type="entry name" value="HisKA"/>
    <property type="match status" value="1"/>
</dbReference>
<evidence type="ECO:0000256" key="1">
    <source>
        <dbReference type="ARBA" id="ARBA00000085"/>
    </source>
</evidence>
<evidence type="ECO:0000256" key="2">
    <source>
        <dbReference type="ARBA" id="ARBA00012438"/>
    </source>
</evidence>
<evidence type="ECO:0000256" key="3">
    <source>
        <dbReference type="ARBA" id="ARBA00022553"/>
    </source>
</evidence>
<keyword evidence="3 4" id="KW-0597">Phosphoprotein</keyword>
<accession>A0ABS6S0H4</accession>
<evidence type="ECO:0000259" key="8">
    <source>
        <dbReference type="PROSITE" id="PS50110"/>
    </source>
</evidence>
<dbReference type="InterPro" id="IPR003661">
    <property type="entry name" value="HisK_dim/P_dom"/>
</dbReference>
<dbReference type="CDD" id="cd16922">
    <property type="entry name" value="HATPase_EvgS-ArcB-TorS-like"/>
    <property type="match status" value="1"/>
</dbReference>
<dbReference type="EMBL" id="JABXWD010000233">
    <property type="protein sequence ID" value="MBV6342311.1"/>
    <property type="molecule type" value="Genomic_DNA"/>
</dbReference>
<proteinExistence type="predicted"/>
<feature type="modified residue" description="4-aspartylphosphate" evidence="4">
    <location>
        <position position="661"/>
    </location>
</feature>
<dbReference type="PANTHER" id="PTHR45339:SF5">
    <property type="entry name" value="HISTIDINE KINASE"/>
    <property type="match status" value="1"/>
</dbReference>
<dbReference type="Pfam" id="PF00072">
    <property type="entry name" value="Response_reg"/>
    <property type="match status" value="1"/>
</dbReference>
<feature type="transmembrane region" description="Helical" evidence="6">
    <location>
        <begin position="264"/>
        <end position="283"/>
    </location>
</feature>
<dbReference type="RefSeq" id="WP_218252930.1">
    <property type="nucleotide sequence ID" value="NZ_JABXWD010000233.1"/>
</dbReference>
<reference evidence="9 10" key="1">
    <citation type="journal article" date="2020" name="J Geophys Res Biogeosci">
        <title>Magnetotaxis as an Adaptation to Enable Bacterial Shuttling of Microbial Sulfur and Sulfur Cycling Across Aquatic Oxic#Anoxic Interfaces.</title>
        <authorList>
            <person name="Li J."/>
            <person name="Liu P."/>
            <person name="Wang J."/>
            <person name="Roberts A.P."/>
            <person name="Pan Y."/>
        </authorList>
    </citation>
    <scope>NUCLEOTIDE SEQUENCE [LARGE SCALE GENOMIC DNA]</scope>
    <source>
        <strain evidence="9 10">MYR-1_YQ</strain>
    </source>
</reference>
<dbReference type="InterPro" id="IPR003594">
    <property type="entry name" value="HATPase_dom"/>
</dbReference>
<dbReference type="InterPro" id="IPR005467">
    <property type="entry name" value="His_kinase_dom"/>
</dbReference>
<feature type="domain" description="Histidine kinase" evidence="7">
    <location>
        <begin position="368"/>
        <end position="587"/>
    </location>
</feature>
<dbReference type="SMART" id="SM00448">
    <property type="entry name" value="REC"/>
    <property type="match status" value="1"/>
</dbReference>
<keyword evidence="6" id="KW-0472">Membrane</keyword>
<feature type="domain" description="Response regulatory" evidence="8">
    <location>
        <begin position="612"/>
        <end position="726"/>
    </location>
</feature>
<protein>
    <recommendedName>
        <fullName evidence="2">histidine kinase</fullName>
        <ecNumber evidence="2">2.7.13.3</ecNumber>
    </recommendedName>
</protein>
<dbReference type="PROSITE" id="PS50110">
    <property type="entry name" value="RESPONSE_REGULATORY"/>
    <property type="match status" value="1"/>
</dbReference>
<organism evidence="9 10">
    <name type="scientific">Candidatus Magnetobacterium casense</name>
    <dbReference type="NCBI Taxonomy" id="1455061"/>
    <lineage>
        <taxon>Bacteria</taxon>
        <taxon>Pseudomonadati</taxon>
        <taxon>Nitrospirota</taxon>
        <taxon>Thermodesulfovibrionia</taxon>
        <taxon>Thermodesulfovibrionales</taxon>
        <taxon>Candidatus Magnetobacteriaceae</taxon>
        <taxon>Candidatus Magnetobacterium</taxon>
    </lineage>
</organism>
<dbReference type="CDD" id="cd00082">
    <property type="entry name" value="HisKA"/>
    <property type="match status" value="1"/>
</dbReference>
<keyword evidence="6" id="KW-0812">Transmembrane</keyword>
<dbReference type="InterPro" id="IPR001789">
    <property type="entry name" value="Sig_transdc_resp-reg_receiver"/>
</dbReference>
<gene>
    <name evidence="9" type="ORF">HWQ67_12005</name>
</gene>
<evidence type="ECO:0000313" key="10">
    <source>
        <dbReference type="Proteomes" id="UP001196980"/>
    </source>
</evidence>
<comment type="catalytic activity">
    <reaction evidence="1">
        <text>ATP + protein L-histidine = ADP + protein N-phospho-L-histidine.</text>
        <dbReference type="EC" id="2.7.13.3"/>
    </reaction>
</comment>
<dbReference type="Pfam" id="PF00512">
    <property type="entry name" value="HisKA"/>
    <property type="match status" value="1"/>
</dbReference>
<keyword evidence="10" id="KW-1185">Reference proteome</keyword>
<sequence>LKDDETEIVANLHSIADYTDEMLNAWTKEHLQPLQAIALVADDPNVSTSPQFQQRLEVLDSALPTFIRFSILNRKSVIVACSQKIDELGRPTIGTDFSDRKLYKEINKTKTPAISDVLISKLGLPVPVVVMSVPIMKDNNDILGYVSGPVDLKYLTDMLKKIKSFWSSNIILIDSNRNVVVCTNDSLQQYNRYAVEEKISRVRVDADIDLLIPYIRPNISIMERWKAAKYVMERPLKSISGWSIIVEIPTIYLYRQIFRSNLNSLMLIQLIIYLTLFITRYLIKRITLSVKKLEENTTYLVQNISEHKDITIENDSITEIDSLGKNFNAIYKQLRDKFEELQRANETLQRTKELAESANRIKSEFIANMSHEIRTPLNVIIGFSDLLNRDNHDDRGYITNIQNACNNLITIIDDILDISKIEAGQLKIQYEPVNVRAIFNEVEQMFSLKTIEKGLLFKKYIDPHLPDSLLLEQTRLRQILFNLTGNAVKFTDRGFVSLGAMVVSSDESSVDMVIEVRDTGIGIPKEEQGMVFEPFVQKHGQRSKKYGGTGLGLTITRRLVEMFEGSISVFSEPRHGTVFLVNFPHVGVVKAAIADAPRSLEYLNRIDFRDVTILLVDYDDASRQIVSGYLDNHGVNIVEVVNDREALEFTDRTRFDLILIDLRMPIMDVCQTITELKETKNTETPIVVISASTLTEELKLIKQCVDDYIMKPYTKNDLLGIMAKHLTYTQKPPHCDDNSQDDAVDELLRCLAAKNAITGDLAMKFTTDIVPLYETVIKGMNIKQIKAFAQTLISLGEQHNLDDIKRYGELLVKQASLFDINKLVVSLGKFRVLIDLFSTGTVLPESLSKEIENDIIGQ</sequence>
<keyword evidence="5" id="KW-0175">Coiled coil</keyword>
<dbReference type="SMART" id="SM00387">
    <property type="entry name" value="HATPase_c"/>
    <property type="match status" value="1"/>
</dbReference>
<evidence type="ECO:0000256" key="6">
    <source>
        <dbReference type="SAM" id="Phobius"/>
    </source>
</evidence>
<keyword evidence="6" id="KW-1133">Transmembrane helix</keyword>
<dbReference type="EC" id="2.7.13.3" evidence="2"/>
<evidence type="ECO:0000256" key="5">
    <source>
        <dbReference type="SAM" id="Coils"/>
    </source>
</evidence>
<feature type="non-terminal residue" evidence="9">
    <location>
        <position position="1"/>
    </location>
</feature>
<dbReference type="Pfam" id="PF02518">
    <property type="entry name" value="HATPase_c"/>
    <property type="match status" value="1"/>
</dbReference>